<keyword evidence="3" id="KW-0472">Membrane</keyword>
<name>A0A812SKN9_9DINO</name>
<reference evidence="4" key="1">
    <citation type="submission" date="2021-02" db="EMBL/GenBank/DDBJ databases">
        <authorList>
            <person name="Dougan E. K."/>
            <person name="Rhodes N."/>
            <person name="Thang M."/>
            <person name="Chan C."/>
        </authorList>
    </citation>
    <scope>NUCLEOTIDE SEQUENCE</scope>
</reference>
<dbReference type="OrthoDB" id="294541at2759"/>
<dbReference type="PANTHER" id="PTHR16189">
    <property type="entry name" value="TRANSMEMBRANE PROTEIN 104-RELATED"/>
    <property type="match status" value="1"/>
</dbReference>
<dbReference type="AlphaFoldDB" id="A0A812SKN9"/>
<comment type="caution">
    <text evidence="4">The sequence shown here is derived from an EMBL/GenBank/DDBJ whole genome shotgun (WGS) entry which is preliminary data.</text>
</comment>
<keyword evidence="3" id="KW-0812">Transmembrane</keyword>
<keyword evidence="3" id="KW-1133">Transmembrane helix</keyword>
<evidence type="ECO:0000313" key="5">
    <source>
        <dbReference type="Proteomes" id="UP000604046"/>
    </source>
</evidence>
<feature type="transmembrane region" description="Helical" evidence="3">
    <location>
        <begin position="457"/>
        <end position="478"/>
    </location>
</feature>
<feature type="coiled-coil region" evidence="1">
    <location>
        <begin position="47"/>
        <end position="85"/>
    </location>
</feature>
<feature type="transmembrane region" description="Helical" evidence="3">
    <location>
        <begin position="187"/>
        <end position="212"/>
    </location>
</feature>
<feature type="transmembrane region" description="Helical" evidence="3">
    <location>
        <begin position="402"/>
        <end position="424"/>
    </location>
</feature>
<feature type="transmembrane region" description="Helical" evidence="3">
    <location>
        <begin position="305"/>
        <end position="323"/>
    </location>
</feature>
<organism evidence="4 5">
    <name type="scientific">Symbiodinium natans</name>
    <dbReference type="NCBI Taxonomy" id="878477"/>
    <lineage>
        <taxon>Eukaryota</taxon>
        <taxon>Sar</taxon>
        <taxon>Alveolata</taxon>
        <taxon>Dinophyceae</taxon>
        <taxon>Suessiales</taxon>
        <taxon>Symbiodiniaceae</taxon>
        <taxon>Symbiodinium</taxon>
    </lineage>
</organism>
<sequence length="505" mass="55800">MAQSDASPSPRDATGVSKDYPKDVLLRTVGASMPELDAAEEAIHSPMEKCRKRLREKRRRIEASLQKAVAENERSRREREAAHEQRLRRIAADNARRRHEEELVLQKAARREVSFLKSLGMLPPPKTRIRRTRKAAEAYATDAAAYLVQLPQEDPTAHIADAGIWHAEQHGPPGCQNFSGLYQQSGWFLPTLLVVVCVLSSILSGALLLAAIRAYPDNQDFDVRVEYGTLCRHYFPRGVSMAFQCLFQLAMLTANVSNIIQTAQVADYFLVDLFGKSCAVELWPEIEWLCEVSHSDITPFGTGKLLISAGMAIVAAFSVPLGYWNLEENVRAQNVALVVIVLSISLWVAIFCALGLEEDRVPAIGSSFDNLGGTVLFNFMYVSTLPSWVCEKKPSVKPMRTILAALLIATVGYILVGALGGMAFEPYFDTDNTLLSELQHISEEAPAVVRTTARWTIQAYAISANLASVPIFCILMRYNLQEGVSLRFPAYAPPFVIPGTDTPSA</sequence>
<evidence type="ECO:0000256" key="2">
    <source>
        <dbReference type="SAM" id="MobiDB-lite"/>
    </source>
</evidence>
<evidence type="ECO:0008006" key="6">
    <source>
        <dbReference type="Google" id="ProtNLM"/>
    </source>
</evidence>
<feature type="transmembrane region" description="Helical" evidence="3">
    <location>
        <begin position="371"/>
        <end position="390"/>
    </location>
</feature>
<evidence type="ECO:0000313" key="4">
    <source>
        <dbReference type="EMBL" id="CAE7484065.1"/>
    </source>
</evidence>
<dbReference type="EMBL" id="CAJNDS010002457">
    <property type="protein sequence ID" value="CAE7484065.1"/>
    <property type="molecule type" value="Genomic_DNA"/>
</dbReference>
<dbReference type="Proteomes" id="UP000604046">
    <property type="component" value="Unassembled WGS sequence"/>
</dbReference>
<keyword evidence="5" id="KW-1185">Reference proteome</keyword>
<evidence type="ECO:0000256" key="3">
    <source>
        <dbReference type="SAM" id="Phobius"/>
    </source>
</evidence>
<dbReference type="PANTHER" id="PTHR16189:SF3">
    <property type="entry name" value="AMINO ACID TRANSPORTER TRANSMEMBRANE DOMAIN-CONTAINING PROTEIN"/>
    <property type="match status" value="1"/>
</dbReference>
<gene>
    <name evidence="4" type="ORF">SNAT2548_LOCUS27167</name>
</gene>
<keyword evidence="1" id="KW-0175">Coiled coil</keyword>
<proteinExistence type="predicted"/>
<evidence type="ECO:0000256" key="1">
    <source>
        <dbReference type="SAM" id="Coils"/>
    </source>
</evidence>
<protein>
    <recommendedName>
        <fullName evidence="6">Amino acid transporter transmembrane domain-containing protein</fullName>
    </recommendedName>
</protein>
<feature type="region of interest" description="Disordered" evidence="2">
    <location>
        <begin position="1"/>
        <end position="21"/>
    </location>
</feature>
<feature type="transmembrane region" description="Helical" evidence="3">
    <location>
        <begin position="335"/>
        <end position="356"/>
    </location>
</feature>
<accession>A0A812SKN9</accession>